<dbReference type="Proteomes" id="UP001265301">
    <property type="component" value="Unassembled WGS sequence"/>
</dbReference>
<name>A0ABU3FM67_9ENTE</name>
<proteinExistence type="predicted"/>
<dbReference type="EMBL" id="JARQBN010000001">
    <property type="protein sequence ID" value="MDT2826996.1"/>
    <property type="molecule type" value="Genomic_DNA"/>
</dbReference>
<evidence type="ECO:0000313" key="2">
    <source>
        <dbReference type="Proteomes" id="UP001265301"/>
    </source>
</evidence>
<evidence type="ECO:0000313" key="1">
    <source>
        <dbReference type="EMBL" id="MDT2826996.1"/>
    </source>
</evidence>
<accession>A0ABU3FM67</accession>
<organism evidence="1 2">
    <name type="scientific">Enterococcus viikkiensis</name>
    <dbReference type="NCBI Taxonomy" id="930854"/>
    <lineage>
        <taxon>Bacteria</taxon>
        <taxon>Bacillati</taxon>
        <taxon>Bacillota</taxon>
        <taxon>Bacilli</taxon>
        <taxon>Lactobacillales</taxon>
        <taxon>Enterococcaceae</taxon>
        <taxon>Enterococcus</taxon>
    </lineage>
</organism>
<comment type="caution">
    <text evidence="1">The sequence shown here is derived from an EMBL/GenBank/DDBJ whole genome shotgun (WGS) entry which is preliminary data.</text>
</comment>
<protein>
    <submittedName>
        <fullName evidence="1">Uncharacterized protein</fullName>
    </submittedName>
</protein>
<sequence length="49" mass="5596">MKGGSLLQTADNLSSMRAQINFYKALRQLLQFDEFYRLQAPDAYTAVPN</sequence>
<keyword evidence="2" id="KW-1185">Reference proteome</keyword>
<gene>
    <name evidence="1" type="ORF">P7H59_00870</name>
</gene>
<reference evidence="1 2" key="1">
    <citation type="submission" date="2023-03" db="EMBL/GenBank/DDBJ databases">
        <authorList>
            <person name="Shen W."/>
            <person name="Cai J."/>
        </authorList>
    </citation>
    <scope>NUCLEOTIDE SEQUENCE [LARGE SCALE GENOMIC DNA]</scope>
    <source>
        <strain evidence="1 2">B101</strain>
    </source>
</reference>